<dbReference type="NCBIfam" id="TIGR00045">
    <property type="entry name" value="glycerate kinase"/>
    <property type="match status" value="1"/>
</dbReference>
<dbReference type="InterPro" id="IPR036129">
    <property type="entry name" value="Glycerate_kinase_sf"/>
</dbReference>
<dbReference type="InterPro" id="IPR018193">
    <property type="entry name" value="Glyc_kinase_flavodox-like_fold"/>
</dbReference>
<protein>
    <recommendedName>
        <fullName evidence="7">Glycerate kinase</fullName>
    </recommendedName>
</protein>
<evidence type="ECO:0000313" key="5">
    <source>
        <dbReference type="EMBL" id="OLF16963.1"/>
    </source>
</evidence>
<sequence length="369" mass="37380">MRVLIAPDCFGGTLTAPEAAEAIAAGWRAGAPADELTLCPLADGGPGFVDVLHNALGGRLHRLTVTGPLGTPVEALWLEHEGTAYLECAQACGLHLVPKGERDALAATTYGVGEMLVAALASGVRTVVVGLGGSATTDGGAGLFHALGAVPVGEDDEPLPPGGGALIDLVRLHGHPDLGDVTLVAASDVENPLLGRLGAARVFGPQKGADDLAVRRLERSLARWAEMLSEVAERDIREEKGAGAAGGLGAALIALGARVESGAGVVRRLTGLDAALDAAQLVVTGEGSFDFQSLRGKLVTRVAEAAAERGTPCVVLAGVVSVGRRRAAAAGVDRAYSVAEHVGSAEASMADPGGTLTSLAEHVSEQWHR</sequence>
<dbReference type="InterPro" id="IPR018197">
    <property type="entry name" value="Glycerate_kinase_RE-like"/>
</dbReference>
<dbReference type="GO" id="GO:0031388">
    <property type="term" value="P:organic acid phosphorylation"/>
    <property type="evidence" value="ECO:0007669"/>
    <property type="project" value="UniProtKB-UniRule"/>
</dbReference>
<name>A0A1Q8CRI9_9PSEU</name>
<evidence type="ECO:0000313" key="6">
    <source>
        <dbReference type="Proteomes" id="UP000185596"/>
    </source>
</evidence>
<dbReference type="PIRSF" id="PIRSF006078">
    <property type="entry name" value="GlxK"/>
    <property type="match status" value="1"/>
</dbReference>
<dbReference type="EMBL" id="MSIE01000023">
    <property type="protein sequence ID" value="OLF16963.1"/>
    <property type="molecule type" value="Genomic_DNA"/>
</dbReference>
<dbReference type="PANTHER" id="PTHR21599">
    <property type="entry name" value="GLYCERATE KINASE"/>
    <property type="match status" value="1"/>
</dbReference>
<dbReference type="STRING" id="1912961.BU204_13935"/>
<dbReference type="Pfam" id="PF02595">
    <property type="entry name" value="Gly_kinase"/>
    <property type="match status" value="1"/>
</dbReference>
<evidence type="ECO:0000256" key="1">
    <source>
        <dbReference type="ARBA" id="ARBA00006284"/>
    </source>
</evidence>
<dbReference type="RefSeq" id="WP_075126086.1">
    <property type="nucleotide sequence ID" value="NZ_MSIE01000023.1"/>
</dbReference>
<reference evidence="5 6" key="1">
    <citation type="submission" date="2016-12" db="EMBL/GenBank/DDBJ databases">
        <title>The draft genome sequence of Actinophytocola sp. 11-183.</title>
        <authorList>
            <person name="Wang W."/>
            <person name="Yuan L."/>
        </authorList>
    </citation>
    <scope>NUCLEOTIDE SEQUENCE [LARGE SCALE GENOMIC DNA]</scope>
    <source>
        <strain evidence="5 6">11-183</strain>
    </source>
</reference>
<evidence type="ECO:0000256" key="4">
    <source>
        <dbReference type="PIRNR" id="PIRNR006078"/>
    </source>
</evidence>
<keyword evidence="6" id="KW-1185">Reference proteome</keyword>
<keyword evidence="2 4" id="KW-0808">Transferase</keyword>
<evidence type="ECO:0000256" key="3">
    <source>
        <dbReference type="ARBA" id="ARBA00022777"/>
    </source>
</evidence>
<dbReference type="GO" id="GO:0008887">
    <property type="term" value="F:glycerate kinase activity"/>
    <property type="evidence" value="ECO:0007669"/>
    <property type="project" value="UniProtKB-UniRule"/>
</dbReference>
<comment type="similarity">
    <text evidence="1 4">Belongs to the glycerate kinase type-1 family.</text>
</comment>
<proteinExistence type="inferred from homology"/>
<organism evidence="5 6">
    <name type="scientific">Actinophytocola xanthii</name>
    <dbReference type="NCBI Taxonomy" id="1912961"/>
    <lineage>
        <taxon>Bacteria</taxon>
        <taxon>Bacillati</taxon>
        <taxon>Actinomycetota</taxon>
        <taxon>Actinomycetes</taxon>
        <taxon>Pseudonocardiales</taxon>
        <taxon>Pseudonocardiaceae</taxon>
    </lineage>
</organism>
<dbReference type="Gene3D" id="3.90.1510.10">
    <property type="entry name" value="Glycerate kinase, domain 2"/>
    <property type="match status" value="1"/>
</dbReference>
<keyword evidence="3 4" id="KW-0418">Kinase</keyword>
<dbReference type="Proteomes" id="UP000185596">
    <property type="component" value="Unassembled WGS sequence"/>
</dbReference>
<dbReference type="AlphaFoldDB" id="A0A1Q8CRI9"/>
<evidence type="ECO:0000256" key="2">
    <source>
        <dbReference type="ARBA" id="ARBA00022679"/>
    </source>
</evidence>
<accession>A0A1Q8CRI9</accession>
<gene>
    <name evidence="5" type="ORF">BU204_13935</name>
</gene>
<evidence type="ECO:0008006" key="7">
    <source>
        <dbReference type="Google" id="ProtNLM"/>
    </source>
</evidence>
<dbReference type="SUPFAM" id="SSF110738">
    <property type="entry name" value="Glycerate kinase I"/>
    <property type="match status" value="1"/>
</dbReference>
<comment type="caution">
    <text evidence="5">The sequence shown here is derived from an EMBL/GenBank/DDBJ whole genome shotgun (WGS) entry which is preliminary data.</text>
</comment>
<dbReference type="OrthoDB" id="9774290at2"/>
<dbReference type="InterPro" id="IPR004381">
    <property type="entry name" value="Glycerate_kinase"/>
</dbReference>
<dbReference type="PANTHER" id="PTHR21599:SF0">
    <property type="entry name" value="GLYCERATE KINASE"/>
    <property type="match status" value="1"/>
</dbReference>
<dbReference type="Gene3D" id="3.40.50.10350">
    <property type="entry name" value="Glycerate kinase, domain 1"/>
    <property type="match status" value="1"/>
</dbReference>